<dbReference type="EMBL" id="BAAATE010000145">
    <property type="protein sequence ID" value="GAA2704307.1"/>
    <property type="molecule type" value="Genomic_DNA"/>
</dbReference>
<dbReference type="Pfam" id="PF19882">
    <property type="entry name" value="DUF6355"/>
    <property type="match status" value="1"/>
</dbReference>
<keyword evidence="1" id="KW-0732">Signal</keyword>
<protein>
    <recommendedName>
        <fullName evidence="4">Secreted protein</fullName>
    </recommendedName>
</protein>
<evidence type="ECO:0000313" key="2">
    <source>
        <dbReference type="EMBL" id="GAA2704307.1"/>
    </source>
</evidence>
<feature type="signal peptide" evidence="1">
    <location>
        <begin position="1"/>
        <end position="28"/>
    </location>
</feature>
<evidence type="ECO:0008006" key="4">
    <source>
        <dbReference type="Google" id="ProtNLM"/>
    </source>
</evidence>
<dbReference type="Proteomes" id="UP001501666">
    <property type="component" value="Unassembled WGS sequence"/>
</dbReference>
<organism evidence="2 3">
    <name type="scientific">Nonomuraea recticatena</name>
    <dbReference type="NCBI Taxonomy" id="46178"/>
    <lineage>
        <taxon>Bacteria</taxon>
        <taxon>Bacillati</taxon>
        <taxon>Actinomycetota</taxon>
        <taxon>Actinomycetes</taxon>
        <taxon>Streptosporangiales</taxon>
        <taxon>Streptosporangiaceae</taxon>
        <taxon>Nonomuraea</taxon>
    </lineage>
</organism>
<gene>
    <name evidence="2" type="ORF">GCM10010412_101710</name>
</gene>
<accession>A0ABP6FXG3</accession>
<feature type="chain" id="PRO_5046965913" description="Secreted protein" evidence="1">
    <location>
        <begin position="29"/>
        <end position="117"/>
    </location>
</feature>
<dbReference type="RefSeq" id="WP_346158536.1">
    <property type="nucleotide sequence ID" value="NZ_BAAATE010000145.1"/>
</dbReference>
<evidence type="ECO:0000313" key="3">
    <source>
        <dbReference type="Proteomes" id="UP001501666"/>
    </source>
</evidence>
<keyword evidence="3" id="KW-1185">Reference proteome</keyword>
<sequence>MRRHQFLTGVAIAAGIATSIVGVPSSAAASALDGSAATAAAAAASAKTSGRLTAVRCGFYEDRYTAWYNHCTSDGSRIKIRVVRNYWPDNTICVGPGHTDLGSPGVVVNAWYTGKLC</sequence>
<proteinExistence type="predicted"/>
<comment type="caution">
    <text evidence="2">The sequence shown here is derived from an EMBL/GenBank/DDBJ whole genome shotgun (WGS) entry which is preliminary data.</text>
</comment>
<evidence type="ECO:0000256" key="1">
    <source>
        <dbReference type="SAM" id="SignalP"/>
    </source>
</evidence>
<reference evidence="3" key="1">
    <citation type="journal article" date="2019" name="Int. J. Syst. Evol. Microbiol.">
        <title>The Global Catalogue of Microorganisms (GCM) 10K type strain sequencing project: providing services to taxonomists for standard genome sequencing and annotation.</title>
        <authorList>
            <consortium name="The Broad Institute Genomics Platform"/>
            <consortium name="The Broad Institute Genome Sequencing Center for Infectious Disease"/>
            <person name="Wu L."/>
            <person name="Ma J."/>
        </authorList>
    </citation>
    <scope>NUCLEOTIDE SEQUENCE [LARGE SCALE GENOMIC DNA]</scope>
    <source>
        <strain evidence="3">JCM 6835</strain>
    </source>
</reference>
<dbReference type="InterPro" id="IPR045935">
    <property type="entry name" value="DUF6355"/>
</dbReference>
<name>A0ABP6FXG3_9ACTN</name>